<dbReference type="EMBL" id="JN885999">
    <property type="protein sequence ID" value="AEX63257.1"/>
    <property type="molecule type" value="Genomic_DNA"/>
</dbReference>
<proteinExistence type="predicted"/>
<name>H2EFJ2_9VIRU</name>
<gene>
    <name evidence="1" type="ORF">mv_R1055</name>
</gene>
<accession>H2EFJ2</accession>
<organism evidence="1">
    <name type="scientific">Moumouvirus sp. 'Monve'</name>
    <dbReference type="NCBI Taxonomy" id="1128131"/>
    <lineage>
        <taxon>Viruses</taxon>
        <taxon>Varidnaviria</taxon>
        <taxon>Bamfordvirae</taxon>
        <taxon>Nucleocytoviricota</taxon>
        <taxon>Megaviricetes</taxon>
        <taxon>Imitervirales</taxon>
        <taxon>Mimiviridae</taxon>
        <taxon>Megamimivirinae</taxon>
        <taxon>Moumouvirus</taxon>
    </lineage>
</organism>
<evidence type="ECO:0000313" key="1">
    <source>
        <dbReference type="EMBL" id="AEX63257.1"/>
    </source>
</evidence>
<reference evidence="1" key="1">
    <citation type="submission" date="2011-10" db="EMBL/GenBank/DDBJ databases">
        <title>Provirophages and transpovirons: unique mobilome of giant viruses.</title>
        <authorList>
            <person name="Desnues C."/>
            <person name="LaScola B."/>
            <person name="Yutin N."/>
            <person name="Fournous G."/>
            <person name="Koonin E."/>
            <person name="Raoult D."/>
        </authorList>
    </citation>
    <scope>NUCLEOTIDE SEQUENCE</scope>
    <source>
        <strain evidence="1">Mv13-mv</strain>
    </source>
</reference>
<sequence length="203" mass="24315">MRLDDFINFKILEDYDDDIPKYLLKCPKDKNHKIINCIEDNPPINKSEILYLIKQARLSFLTHIKLKDKYMHNLPELCEQNDSDISLEKVFYLSGDKKYYCFYFCIDYLYASETYFFGILDKEIGNYLIMCCVCGLFYVKNNFFDINNCEDLDCMENIRMLNFIPILLSEETDEDLSDKSKPLEIIDTLEDYFCTMYEELYKI</sequence>
<protein>
    <submittedName>
        <fullName evidence="1">Uncharacterized protein</fullName>
    </submittedName>
</protein>